<reference evidence="1 2" key="1">
    <citation type="submission" date="2021-11" db="EMBL/GenBank/DDBJ databases">
        <title>Draft genome sequence of Actinomycetospora sp. SF1 isolated from the rhizosphere soil.</title>
        <authorList>
            <person name="Duangmal K."/>
            <person name="Chantavorakit T."/>
        </authorList>
    </citation>
    <scope>NUCLEOTIDE SEQUENCE [LARGE SCALE GENOMIC DNA]</scope>
    <source>
        <strain evidence="1 2">TBRC 5722</strain>
    </source>
</reference>
<gene>
    <name evidence="1" type="ORF">LQ327_22470</name>
</gene>
<organism evidence="1 2">
    <name type="scientific">Actinomycetospora endophytica</name>
    <dbReference type="NCBI Taxonomy" id="2291215"/>
    <lineage>
        <taxon>Bacteria</taxon>
        <taxon>Bacillati</taxon>
        <taxon>Actinomycetota</taxon>
        <taxon>Actinomycetes</taxon>
        <taxon>Pseudonocardiales</taxon>
        <taxon>Pseudonocardiaceae</taxon>
        <taxon>Actinomycetospora</taxon>
    </lineage>
</organism>
<proteinExistence type="predicted"/>
<evidence type="ECO:0008006" key="3">
    <source>
        <dbReference type="Google" id="ProtNLM"/>
    </source>
</evidence>
<keyword evidence="2" id="KW-1185">Reference proteome</keyword>
<dbReference type="EMBL" id="JAJNDB010000005">
    <property type="protein sequence ID" value="MCD2196141.1"/>
    <property type="molecule type" value="Genomic_DNA"/>
</dbReference>
<evidence type="ECO:0000313" key="2">
    <source>
        <dbReference type="Proteomes" id="UP001199469"/>
    </source>
</evidence>
<name>A0ABS8PD10_9PSEU</name>
<protein>
    <recommendedName>
        <fullName evidence="3">Ig-like domain-containing protein</fullName>
    </recommendedName>
</protein>
<evidence type="ECO:0000313" key="1">
    <source>
        <dbReference type="EMBL" id="MCD2196141.1"/>
    </source>
</evidence>
<sequence length="140" mass="14422">MVNPAGSPPTFSSFRNTSVAGYTGGFIELDLGSLPAGDYSVLVTVEGSVASGTSPAETRDLFCVLDSVPASPLDQATQTTFPPLDSNGNAFTVMPMLGTLSTPDVVSLRLRCEVAPTTNPVDVQLTSRTVATATAPITQV</sequence>
<accession>A0ABS8PD10</accession>
<dbReference type="RefSeq" id="WP_230737995.1">
    <property type="nucleotide sequence ID" value="NZ_JAJNDB010000005.1"/>
</dbReference>
<comment type="caution">
    <text evidence="1">The sequence shown here is derived from an EMBL/GenBank/DDBJ whole genome shotgun (WGS) entry which is preliminary data.</text>
</comment>
<dbReference type="Proteomes" id="UP001199469">
    <property type="component" value="Unassembled WGS sequence"/>
</dbReference>